<dbReference type="RefSeq" id="WP_198574968.1">
    <property type="nucleotide sequence ID" value="NZ_JADWOX010000002.1"/>
</dbReference>
<gene>
    <name evidence="2" type="ORF">I4Q42_05045</name>
</gene>
<proteinExistence type="predicted"/>
<dbReference type="EMBL" id="JADWOX010000002">
    <property type="protein sequence ID" value="MBI1683030.1"/>
    <property type="molecule type" value="Genomic_DNA"/>
</dbReference>
<organism evidence="2 3">
    <name type="scientific">Caulobacter hibisci</name>
    <dbReference type="NCBI Taxonomy" id="2035993"/>
    <lineage>
        <taxon>Bacteria</taxon>
        <taxon>Pseudomonadati</taxon>
        <taxon>Pseudomonadota</taxon>
        <taxon>Alphaproteobacteria</taxon>
        <taxon>Caulobacterales</taxon>
        <taxon>Caulobacteraceae</taxon>
        <taxon>Caulobacter</taxon>
    </lineage>
</organism>
<keyword evidence="1" id="KW-0472">Membrane</keyword>
<sequence>MNIDKRIIAVAAAAVVLLGVGVGLVAYVFRDTETEVVQDKGDDQLAIAGGKIAVQNRFPEAAAVVFGHVFTHQDGEVISVCGQVDIQEEQDSFDGPERFVWSDGALVIEEADGSDAVNAKWADVCE</sequence>
<protein>
    <submittedName>
        <fullName evidence="2">Uncharacterized protein</fullName>
    </submittedName>
</protein>
<feature type="transmembrane region" description="Helical" evidence="1">
    <location>
        <begin position="7"/>
        <end position="29"/>
    </location>
</feature>
<name>A0ABS0STP6_9CAUL</name>
<evidence type="ECO:0000313" key="2">
    <source>
        <dbReference type="EMBL" id="MBI1683030.1"/>
    </source>
</evidence>
<keyword evidence="1" id="KW-0812">Transmembrane</keyword>
<keyword evidence="3" id="KW-1185">Reference proteome</keyword>
<comment type="caution">
    <text evidence="2">The sequence shown here is derived from an EMBL/GenBank/DDBJ whole genome shotgun (WGS) entry which is preliminary data.</text>
</comment>
<evidence type="ECO:0000256" key="1">
    <source>
        <dbReference type="SAM" id="Phobius"/>
    </source>
</evidence>
<dbReference type="Proteomes" id="UP000639859">
    <property type="component" value="Unassembled WGS sequence"/>
</dbReference>
<evidence type="ECO:0000313" key="3">
    <source>
        <dbReference type="Proteomes" id="UP000639859"/>
    </source>
</evidence>
<keyword evidence="1" id="KW-1133">Transmembrane helix</keyword>
<reference evidence="2 3" key="1">
    <citation type="submission" date="2020-11" db="EMBL/GenBank/DDBJ databases">
        <title>genome sequence of strain KACC 18849.</title>
        <authorList>
            <person name="Gao J."/>
            <person name="Zhang X."/>
        </authorList>
    </citation>
    <scope>NUCLEOTIDE SEQUENCE [LARGE SCALE GENOMIC DNA]</scope>
    <source>
        <strain evidence="2 3">KACC 18849</strain>
    </source>
</reference>
<accession>A0ABS0STP6</accession>